<comment type="caution">
    <text evidence="2">The sequence shown here is derived from an EMBL/GenBank/DDBJ whole genome shotgun (WGS) entry which is preliminary data.</text>
</comment>
<evidence type="ECO:0000313" key="3">
    <source>
        <dbReference type="Proteomes" id="UP001314170"/>
    </source>
</evidence>
<keyword evidence="3" id="KW-1185">Reference proteome</keyword>
<name>A0AAV1R2J5_9ROSI</name>
<protein>
    <submittedName>
        <fullName evidence="2">Uncharacterized protein</fullName>
    </submittedName>
</protein>
<organism evidence="2 3">
    <name type="scientific">Dovyalis caffra</name>
    <dbReference type="NCBI Taxonomy" id="77055"/>
    <lineage>
        <taxon>Eukaryota</taxon>
        <taxon>Viridiplantae</taxon>
        <taxon>Streptophyta</taxon>
        <taxon>Embryophyta</taxon>
        <taxon>Tracheophyta</taxon>
        <taxon>Spermatophyta</taxon>
        <taxon>Magnoliopsida</taxon>
        <taxon>eudicotyledons</taxon>
        <taxon>Gunneridae</taxon>
        <taxon>Pentapetalae</taxon>
        <taxon>rosids</taxon>
        <taxon>fabids</taxon>
        <taxon>Malpighiales</taxon>
        <taxon>Salicaceae</taxon>
        <taxon>Flacourtieae</taxon>
        <taxon>Dovyalis</taxon>
    </lineage>
</organism>
<dbReference type="Proteomes" id="UP001314170">
    <property type="component" value="Unassembled WGS sequence"/>
</dbReference>
<feature type="region of interest" description="Disordered" evidence="1">
    <location>
        <begin position="1"/>
        <end position="20"/>
    </location>
</feature>
<sequence length="89" mass="10327">MAQRSVSLTEPESNCRDLLKPRQNGPRLVWYIYMFLGRAQPRVRKKARDLPSGFGKILTWTAVRSSVPAKPYRPQIQVNFHEKRIGQCT</sequence>
<reference evidence="2 3" key="1">
    <citation type="submission" date="2024-01" db="EMBL/GenBank/DDBJ databases">
        <authorList>
            <person name="Waweru B."/>
        </authorList>
    </citation>
    <scope>NUCLEOTIDE SEQUENCE [LARGE SCALE GENOMIC DNA]</scope>
</reference>
<feature type="compositionally biased region" description="Polar residues" evidence="1">
    <location>
        <begin position="1"/>
        <end position="12"/>
    </location>
</feature>
<gene>
    <name evidence="2" type="ORF">DCAF_LOCUS4766</name>
</gene>
<proteinExistence type="predicted"/>
<dbReference type="EMBL" id="CAWUPB010000851">
    <property type="protein sequence ID" value="CAK7327059.1"/>
    <property type="molecule type" value="Genomic_DNA"/>
</dbReference>
<evidence type="ECO:0000256" key="1">
    <source>
        <dbReference type="SAM" id="MobiDB-lite"/>
    </source>
</evidence>
<dbReference type="AlphaFoldDB" id="A0AAV1R2J5"/>
<accession>A0AAV1R2J5</accession>
<evidence type="ECO:0000313" key="2">
    <source>
        <dbReference type="EMBL" id="CAK7327059.1"/>
    </source>
</evidence>